<dbReference type="EMBL" id="JBHSDU010000015">
    <property type="protein sequence ID" value="MFC4314987.1"/>
    <property type="molecule type" value="Genomic_DNA"/>
</dbReference>
<keyword evidence="2" id="KW-1185">Reference proteome</keyword>
<evidence type="ECO:0000313" key="2">
    <source>
        <dbReference type="Proteomes" id="UP001595904"/>
    </source>
</evidence>
<dbReference type="Proteomes" id="UP001595904">
    <property type="component" value="Unassembled WGS sequence"/>
</dbReference>
<name>A0ABV8T6E0_9GAMM</name>
<sequence>MDKLIREVLIAAVCVMFGGVGIAETSEERREIKGQGFMERGG</sequence>
<reference evidence="2" key="1">
    <citation type="journal article" date="2019" name="Int. J. Syst. Evol. Microbiol.">
        <title>The Global Catalogue of Microorganisms (GCM) 10K type strain sequencing project: providing services to taxonomists for standard genome sequencing and annotation.</title>
        <authorList>
            <consortium name="The Broad Institute Genomics Platform"/>
            <consortium name="The Broad Institute Genome Sequencing Center for Infectious Disease"/>
            <person name="Wu L."/>
            <person name="Ma J."/>
        </authorList>
    </citation>
    <scope>NUCLEOTIDE SEQUENCE [LARGE SCALE GENOMIC DNA]</scope>
    <source>
        <strain evidence="2">CGMCC 1.10759</strain>
    </source>
</reference>
<protein>
    <submittedName>
        <fullName evidence="1">Uncharacterized protein</fullName>
    </submittedName>
</protein>
<organism evidence="1 2">
    <name type="scientific">Steroidobacter flavus</name>
    <dbReference type="NCBI Taxonomy" id="1842136"/>
    <lineage>
        <taxon>Bacteria</taxon>
        <taxon>Pseudomonadati</taxon>
        <taxon>Pseudomonadota</taxon>
        <taxon>Gammaproteobacteria</taxon>
        <taxon>Steroidobacterales</taxon>
        <taxon>Steroidobacteraceae</taxon>
        <taxon>Steroidobacter</taxon>
    </lineage>
</organism>
<dbReference type="RefSeq" id="WP_380606602.1">
    <property type="nucleotide sequence ID" value="NZ_JBHSDU010000015.1"/>
</dbReference>
<accession>A0ABV8T6E0</accession>
<gene>
    <name evidence="1" type="ORF">ACFPN2_38370</name>
</gene>
<evidence type="ECO:0000313" key="1">
    <source>
        <dbReference type="EMBL" id="MFC4314987.1"/>
    </source>
</evidence>
<comment type="caution">
    <text evidence="1">The sequence shown here is derived from an EMBL/GenBank/DDBJ whole genome shotgun (WGS) entry which is preliminary data.</text>
</comment>
<proteinExistence type="predicted"/>